<feature type="signal peptide" evidence="2">
    <location>
        <begin position="1"/>
        <end position="22"/>
    </location>
</feature>
<feature type="chain" id="PRO_5008089995" evidence="2">
    <location>
        <begin position="23"/>
        <end position="96"/>
    </location>
</feature>
<dbReference type="OrthoDB" id="5828819at2"/>
<evidence type="ECO:0000313" key="3">
    <source>
        <dbReference type="EMBL" id="OAN11484.1"/>
    </source>
</evidence>
<evidence type="ECO:0000256" key="1">
    <source>
        <dbReference type="SAM" id="MobiDB-lite"/>
    </source>
</evidence>
<accession>A0A178K405</accession>
<feature type="region of interest" description="Disordered" evidence="1">
    <location>
        <begin position="74"/>
        <end position="96"/>
    </location>
</feature>
<organism evidence="3 4">
    <name type="scientific">Photobacterium jeanii</name>
    <dbReference type="NCBI Taxonomy" id="858640"/>
    <lineage>
        <taxon>Bacteria</taxon>
        <taxon>Pseudomonadati</taxon>
        <taxon>Pseudomonadota</taxon>
        <taxon>Gammaproteobacteria</taxon>
        <taxon>Vibrionales</taxon>
        <taxon>Vibrionaceae</taxon>
        <taxon>Photobacterium</taxon>
    </lineage>
</organism>
<proteinExistence type="predicted"/>
<dbReference type="Proteomes" id="UP000078503">
    <property type="component" value="Unassembled WGS sequence"/>
</dbReference>
<protein>
    <submittedName>
        <fullName evidence="3">Uncharacterized protein</fullName>
    </submittedName>
</protein>
<dbReference type="RefSeq" id="WP_068336372.1">
    <property type="nucleotide sequence ID" value="NZ_LVHF01000033.1"/>
</dbReference>
<evidence type="ECO:0000256" key="2">
    <source>
        <dbReference type="SAM" id="SignalP"/>
    </source>
</evidence>
<gene>
    <name evidence="3" type="ORF">A3K86_21355</name>
</gene>
<evidence type="ECO:0000313" key="4">
    <source>
        <dbReference type="Proteomes" id="UP000078503"/>
    </source>
</evidence>
<feature type="compositionally biased region" description="Polar residues" evidence="1">
    <location>
        <begin position="80"/>
        <end position="96"/>
    </location>
</feature>
<reference evidence="3 4" key="1">
    <citation type="submission" date="2016-03" db="EMBL/GenBank/DDBJ databases">
        <title>Photobacterium proteolyticum sp. nov. a protease producing bacterium isolated from ocean sediments of Laizhou Bay.</title>
        <authorList>
            <person name="Li Y."/>
        </authorList>
    </citation>
    <scope>NUCLEOTIDE SEQUENCE [LARGE SCALE GENOMIC DNA]</scope>
    <source>
        <strain evidence="3 4">R-40508</strain>
    </source>
</reference>
<comment type="caution">
    <text evidence="3">The sequence shown here is derived from an EMBL/GenBank/DDBJ whole genome shotgun (WGS) entry which is preliminary data.</text>
</comment>
<dbReference type="EMBL" id="LVHF01000033">
    <property type="protein sequence ID" value="OAN11484.1"/>
    <property type="molecule type" value="Genomic_DNA"/>
</dbReference>
<sequence length="96" mass="11050">MRKLRLLVASCSGLLLALTANAEPLLSKQEYIKLCIDTYGEDMITRSVCEQEYFALVEKEKELFIEHHDKGEIEKAGLESNEQNEILTEQQNEFID</sequence>
<dbReference type="AlphaFoldDB" id="A0A178K405"/>
<keyword evidence="4" id="KW-1185">Reference proteome</keyword>
<keyword evidence="2" id="KW-0732">Signal</keyword>
<name>A0A178K405_9GAMM</name>